<organism evidence="2 3">
    <name type="scientific">Acanthoscelides obtectus</name>
    <name type="common">Bean weevil</name>
    <name type="synonym">Bruchus obtectus</name>
    <dbReference type="NCBI Taxonomy" id="200917"/>
    <lineage>
        <taxon>Eukaryota</taxon>
        <taxon>Metazoa</taxon>
        <taxon>Ecdysozoa</taxon>
        <taxon>Arthropoda</taxon>
        <taxon>Hexapoda</taxon>
        <taxon>Insecta</taxon>
        <taxon>Pterygota</taxon>
        <taxon>Neoptera</taxon>
        <taxon>Endopterygota</taxon>
        <taxon>Coleoptera</taxon>
        <taxon>Polyphaga</taxon>
        <taxon>Cucujiformia</taxon>
        <taxon>Chrysomeloidea</taxon>
        <taxon>Chrysomelidae</taxon>
        <taxon>Bruchinae</taxon>
        <taxon>Bruchini</taxon>
        <taxon>Acanthoscelides</taxon>
    </lineage>
</organism>
<keyword evidence="1" id="KW-0238">DNA-binding</keyword>
<accession>A0A9P0LU33</accession>
<keyword evidence="3" id="KW-1185">Reference proteome</keyword>
<protein>
    <submittedName>
        <fullName evidence="2">Uncharacterized protein</fullName>
    </submittedName>
</protein>
<dbReference type="SUPFAM" id="SSF47823">
    <property type="entry name" value="lambda integrase-like, N-terminal domain"/>
    <property type="match status" value="1"/>
</dbReference>
<dbReference type="AlphaFoldDB" id="A0A9P0LU33"/>
<evidence type="ECO:0000256" key="1">
    <source>
        <dbReference type="ARBA" id="ARBA00023125"/>
    </source>
</evidence>
<dbReference type="Gene3D" id="1.10.150.130">
    <property type="match status" value="1"/>
</dbReference>
<gene>
    <name evidence="2" type="ORF">ACAOBT_LOCUS26906</name>
</gene>
<evidence type="ECO:0000313" key="2">
    <source>
        <dbReference type="EMBL" id="CAH2002660.1"/>
    </source>
</evidence>
<proteinExistence type="predicted"/>
<dbReference type="OrthoDB" id="5960276at2759"/>
<dbReference type="InterPro" id="IPR010998">
    <property type="entry name" value="Integrase_recombinase_N"/>
</dbReference>
<dbReference type="GO" id="GO:0003677">
    <property type="term" value="F:DNA binding"/>
    <property type="evidence" value="ECO:0007669"/>
    <property type="project" value="UniProtKB-KW"/>
</dbReference>
<dbReference type="EMBL" id="CAKOFQ010007504">
    <property type="protein sequence ID" value="CAH2002660.1"/>
    <property type="molecule type" value="Genomic_DNA"/>
</dbReference>
<sequence>MLSWRPTVDDSEIIKQAFISQEVDEPAANIMLASISDSTIKQYSNTYKLWSKYCAENNLDVFRAPVIKVIQFQQELFFKRNHLYIQQP</sequence>
<dbReference type="Proteomes" id="UP001152888">
    <property type="component" value="Unassembled WGS sequence"/>
</dbReference>
<reference evidence="2" key="1">
    <citation type="submission" date="2022-03" db="EMBL/GenBank/DDBJ databases">
        <authorList>
            <person name="Sayadi A."/>
        </authorList>
    </citation>
    <scope>NUCLEOTIDE SEQUENCE</scope>
</reference>
<evidence type="ECO:0000313" key="3">
    <source>
        <dbReference type="Proteomes" id="UP001152888"/>
    </source>
</evidence>
<comment type="caution">
    <text evidence="2">The sequence shown here is derived from an EMBL/GenBank/DDBJ whole genome shotgun (WGS) entry which is preliminary data.</text>
</comment>
<name>A0A9P0LU33_ACAOB</name>